<dbReference type="AlphaFoldDB" id="A0A0D2MGX1"/>
<keyword evidence="1" id="KW-0472">Membrane</keyword>
<gene>
    <name evidence="2" type="ORF">MNEG_5642</name>
</gene>
<dbReference type="EMBL" id="KK101075">
    <property type="protein sequence ID" value="KIZ02320.1"/>
    <property type="molecule type" value="Genomic_DNA"/>
</dbReference>
<dbReference type="GeneID" id="25738519"/>
<dbReference type="Proteomes" id="UP000054498">
    <property type="component" value="Unassembled WGS sequence"/>
</dbReference>
<evidence type="ECO:0000313" key="3">
    <source>
        <dbReference type="Proteomes" id="UP000054498"/>
    </source>
</evidence>
<dbReference type="OrthoDB" id="1711136at2759"/>
<organism evidence="2 3">
    <name type="scientific">Monoraphidium neglectum</name>
    <dbReference type="NCBI Taxonomy" id="145388"/>
    <lineage>
        <taxon>Eukaryota</taxon>
        <taxon>Viridiplantae</taxon>
        <taxon>Chlorophyta</taxon>
        <taxon>core chlorophytes</taxon>
        <taxon>Chlorophyceae</taxon>
        <taxon>CS clade</taxon>
        <taxon>Sphaeropleales</taxon>
        <taxon>Selenastraceae</taxon>
        <taxon>Monoraphidium</taxon>
    </lineage>
</organism>
<proteinExistence type="predicted"/>
<protein>
    <submittedName>
        <fullName evidence="2">Uncharacterized protein</fullName>
    </submittedName>
</protein>
<feature type="transmembrane region" description="Helical" evidence="1">
    <location>
        <begin position="144"/>
        <end position="164"/>
    </location>
</feature>
<reference evidence="2 3" key="1">
    <citation type="journal article" date="2013" name="BMC Genomics">
        <title>Reconstruction of the lipid metabolism for the microalga Monoraphidium neglectum from its genome sequence reveals characteristics suitable for biofuel production.</title>
        <authorList>
            <person name="Bogen C."/>
            <person name="Al-Dilaimi A."/>
            <person name="Albersmeier A."/>
            <person name="Wichmann J."/>
            <person name="Grundmann M."/>
            <person name="Rupp O."/>
            <person name="Lauersen K.J."/>
            <person name="Blifernez-Klassen O."/>
            <person name="Kalinowski J."/>
            <person name="Goesmann A."/>
            <person name="Mussgnug J.H."/>
            <person name="Kruse O."/>
        </authorList>
    </citation>
    <scope>NUCLEOTIDE SEQUENCE [LARGE SCALE GENOMIC DNA]</scope>
    <source>
        <strain evidence="2 3">SAG 48.87</strain>
    </source>
</reference>
<keyword evidence="3" id="KW-1185">Reference proteome</keyword>
<name>A0A0D2MGX1_9CHLO</name>
<evidence type="ECO:0000313" key="2">
    <source>
        <dbReference type="EMBL" id="KIZ02320.1"/>
    </source>
</evidence>
<feature type="transmembrane region" description="Helical" evidence="1">
    <location>
        <begin position="106"/>
        <end position="132"/>
    </location>
</feature>
<sequence length="385" mass="41313">MRKTRLRCMAVDHACNVLESAALLAVKAVVCVNLESGAVAAGAVCWRLVFAPLWGLWLLTTAASWLKPPSERMLGRIADLVCLSAVFVALKLDGVVIYSWKVVFLVPWMWFGAVFLAALAALGFMAAAYSCVRVRELAMPLGTLALLGCAMAQLPGWVALARLLDGNMAIAPAHVLAPMAIGWFGMWLSGLVISAGLRWKEQLRARLAAAGRTWTADDATHRSVMRADLAETQRQVDRMSDDQLAKVTRKLMKHKEKPEALLRVGETLWRRAAEGAAVAGMESVLKDGVASVTGPCKAPASVQTPQLQPPPLQLDRMRGSGTNEEVCVASDGGAFSVSSNNGGGSRAPAERMITITDPINDLELGGAVTVEIRIRAVLYNFTPAR</sequence>
<accession>A0A0D2MGX1</accession>
<feature type="transmembrane region" description="Helical" evidence="1">
    <location>
        <begin position="176"/>
        <end position="197"/>
    </location>
</feature>
<evidence type="ECO:0000256" key="1">
    <source>
        <dbReference type="SAM" id="Phobius"/>
    </source>
</evidence>
<dbReference type="KEGG" id="mng:MNEG_5642"/>
<keyword evidence="1" id="KW-1133">Transmembrane helix</keyword>
<keyword evidence="1" id="KW-0812">Transmembrane</keyword>
<feature type="transmembrane region" description="Helical" evidence="1">
    <location>
        <begin position="38"/>
        <end position="59"/>
    </location>
</feature>
<dbReference type="RefSeq" id="XP_013901339.1">
    <property type="nucleotide sequence ID" value="XM_014045885.1"/>
</dbReference>